<accession>A0ACB8H0U7</accession>
<protein>
    <submittedName>
        <fullName evidence="1">Uncharacterized protein</fullName>
    </submittedName>
</protein>
<comment type="caution">
    <text evidence="1">The sequence shown here is derived from an EMBL/GenBank/DDBJ whole genome shotgun (WGS) entry which is preliminary data.</text>
</comment>
<dbReference type="Proteomes" id="UP000664032">
    <property type="component" value="Unassembled WGS sequence"/>
</dbReference>
<organism evidence="1 2">
    <name type="scientific">Psilocybe cubensis</name>
    <name type="common">Psychedelic mushroom</name>
    <name type="synonym">Stropharia cubensis</name>
    <dbReference type="NCBI Taxonomy" id="181762"/>
    <lineage>
        <taxon>Eukaryota</taxon>
        <taxon>Fungi</taxon>
        <taxon>Dikarya</taxon>
        <taxon>Basidiomycota</taxon>
        <taxon>Agaricomycotina</taxon>
        <taxon>Agaricomycetes</taxon>
        <taxon>Agaricomycetidae</taxon>
        <taxon>Agaricales</taxon>
        <taxon>Agaricineae</taxon>
        <taxon>Strophariaceae</taxon>
        <taxon>Psilocybe</taxon>
    </lineage>
</organism>
<dbReference type="EMBL" id="JAFIQS020000005">
    <property type="protein sequence ID" value="KAH9481623.1"/>
    <property type="molecule type" value="Genomic_DNA"/>
</dbReference>
<gene>
    <name evidence="1" type="ORF">JR316_0006150</name>
</gene>
<evidence type="ECO:0000313" key="1">
    <source>
        <dbReference type="EMBL" id="KAH9481623.1"/>
    </source>
</evidence>
<proteinExistence type="predicted"/>
<name>A0ACB8H0U7_PSICU</name>
<keyword evidence="2" id="KW-1185">Reference proteome</keyword>
<evidence type="ECO:0000313" key="2">
    <source>
        <dbReference type="Proteomes" id="UP000664032"/>
    </source>
</evidence>
<sequence length="129" mass="14432">MESARLLHRLKIHTANLFGYDKAGSTSVFSGLRSTLSKCGRRRRTRSMVRDGGKRQTTHGNYAVHHGNPTAPVRLTPCHNDKHGQHTCGSTAYRLRPDDNARHRLAVAQIKLGDIKEGKICIPHRSNFP</sequence>
<reference evidence="1" key="1">
    <citation type="submission" date="2021-10" db="EMBL/GenBank/DDBJ databases">
        <title>Psilocybe cubensis genome.</title>
        <authorList>
            <person name="Mckernan K.J."/>
            <person name="Crawford S."/>
            <person name="Trippe A."/>
            <person name="Kane L.T."/>
            <person name="Mclaughlin S."/>
        </authorList>
    </citation>
    <scope>NUCLEOTIDE SEQUENCE</scope>
    <source>
        <strain evidence="1">MGC-MH-2018</strain>
    </source>
</reference>